<evidence type="ECO:0000259" key="2">
    <source>
        <dbReference type="PROSITE" id="PS50263"/>
    </source>
</evidence>
<dbReference type="InterPro" id="IPR050345">
    <property type="entry name" value="Aliph_Amidase/BUP"/>
</dbReference>
<sequence length="252" mass="27922">MRIGLAQTRFPSSLQDGLAAVTEMLAKGAQQQCDVICFPESILPGLRGVGYEVEPYDHERMTASIEQVRELAKRHGIAVILPTEWQDELGLHLVAFVISAEGELRGYQTKNQIDPDEDQFGYTAGAGRQIFELGGVKVGIVICHEGWRYPETVRWAALREASIVFHPHFTGAVSQPAFFQHTMMCRSNENQIFMASVNYALPDQGSGTVIIAPSGEQICASELGAEQLVVCDMHPEEATRRLPLRMRPELLV</sequence>
<dbReference type="InterPro" id="IPR036526">
    <property type="entry name" value="C-N_Hydrolase_sf"/>
</dbReference>
<dbReference type="CDD" id="cd07197">
    <property type="entry name" value="nitrilase"/>
    <property type="match status" value="1"/>
</dbReference>
<dbReference type="Pfam" id="PF00795">
    <property type="entry name" value="CN_hydrolase"/>
    <property type="match status" value="1"/>
</dbReference>
<accession>A0A3D9SDH9</accession>
<protein>
    <submittedName>
        <fullName evidence="3">Ribosomal-protein-alanine N-acetyltransferase</fullName>
    </submittedName>
</protein>
<feature type="domain" description="CN hydrolase" evidence="2">
    <location>
        <begin position="1"/>
        <end position="235"/>
    </location>
</feature>
<keyword evidence="4" id="KW-1185">Reference proteome</keyword>
<dbReference type="InterPro" id="IPR003010">
    <property type="entry name" value="C-N_Hydrolase"/>
</dbReference>
<dbReference type="EMBL" id="QTTN01000007">
    <property type="protein sequence ID" value="REE89071.1"/>
    <property type="molecule type" value="Genomic_DNA"/>
</dbReference>
<dbReference type="SUPFAM" id="SSF56317">
    <property type="entry name" value="Carbon-nitrogen hydrolase"/>
    <property type="match status" value="1"/>
</dbReference>
<organism evidence="3 4">
    <name type="scientific">Paenibacillus taihuensis</name>
    <dbReference type="NCBI Taxonomy" id="1156355"/>
    <lineage>
        <taxon>Bacteria</taxon>
        <taxon>Bacillati</taxon>
        <taxon>Bacillota</taxon>
        <taxon>Bacilli</taxon>
        <taxon>Bacillales</taxon>
        <taxon>Paenibacillaceae</taxon>
        <taxon>Paenibacillus</taxon>
    </lineage>
</organism>
<dbReference type="OrthoDB" id="2826359at2"/>
<comment type="caution">
    <text evidence="3">The sequence shown here is derived from an EMBL/GenBank/DDBJ whole genome shotgun (WGS) entry which is preliminary data.</text>
</comment>
<keyword evidence="1" id="KW-0378">Hydrolase</keyword>
<name>A0A3D9SDH9_9BACL</name>
<dbReference type="Proteomes" id="UP000256304">
    <property type="component" value="Unassembled WGS sequence"/>
</dbReference>
<gene>
    <name evidence="3" type="ORF">A8990_107169</name>
</gene>
<dbReference type="RefSeq" id="WP_116188568.1">
    <property type="nucleotide sequence ID" value="NZ_QTTN01000007.1"/>
</dbReference>
<keyword evidence="3" id="KW-0808">Transferase</keyword>
<dbReference type="GO" id="GO:0016740">
    <property type="term" value="F:transferase activity"/>
    <property type="evidence" value="ECO:0007669"/>
    <property type="project" value="UniProtKB-KW"/>
</dbReference>
<dbReference type="PROSITE" id="PS50263">
    <property type="entry name" value="CN_HYDROLASE"/>
    <property type="match status" value="1"/>
</dbReference>
<dbReference type="Gene3D" id="3.60.110.10">
    <property type="entry name" value="Carbon-nitrogen hydrolase"/>
    <property type="match status" value="1"/>
</dbReference>
<dbReference type="PANTHER" id="PTHR43674">
    <property type="entry name" value="NITRILASE C965.09-RELATED"/>
    <property type="match status" value="1"/>
</dbReference>
<evidence type="ECO:0000313" key="3">
    <source>
        <dbReference type="EMBL" id="REE89071.1"/>
    </source>
</evidence>
<dbReference type="PANTHER" id="PTHR43674:SF2">
    <property type="entry name" value="BETA-UREIDOPROPIONASE"/>
    <property type="match status" value="1"/>
</dbReference>
<dbReference type="GO" id="GO:0016811">
    <property type="term" value="F:hydrolase activity, acting on carbon-nitrogen (but not peptide) bonds, in linear amides"/>
    <property type="evidence" value="ECO:0007669"/>
    <property type="project" value="TreeGrafter"/>
</dbReference>
<dbReference type="AlphaFoldDB" id="A0A3D9SDH9"/>
<evidence type="ECO:0000256" key="1">
    <source>
        <dbReference type="ARBA" id="ARBA00022801"/>
    </source>
</evidence>
<reference evidence="3 4" key="1">
    <citation type="submission" date="2018-08" db="EMBL/GenBank/DDBJ databases">
        <title>Genomic Encyclopedia of Type Strains, Phase III (KMG-III): the genomes of soil and plant-associated and newly described type strains.</title>
        <authorList>
            <person name="Whitman W."/>
        </authorList>
    </citation>
    <scope>NUCLEOTIDE SEQUENCE [LARGE SCALE GENOMIC DNA]</scope>
    <source>
        <strain evidence="3 4">CGMCC 1.10966</strain>
    </source>
</reference>
<evidence type="ECO:0000313" key="4">
    <source>
        <dbReference type="Proteomes" id="UP000256304"/>
    </source>
</evidence>
<proteinExistence type="predicted"/>